<dbReference type="RefSeq" id="WP_169660967.1">
    <property type="nucleotide sequence ID" value="NZ_JABANE010000211.1"/>
</dbReference>
<gene>
    <name evidence="1" type="ORF">HHU12_32880</name>
</gene>
<keyword evidence="2" id="KW-1185">Reference proteome</keyword>
<name>A0A7X9S1R5_9BACT</name>
<dbReference type="EMBL" id="JABANE010000211">
    <property type="protein sequence ID" value="NME72798.1"/>
    <property type="molecule type" value="Genomic_DNA"/>
</dbReference>
<protein>
    <submittedName>
        <fullName evidence="1">Uncharacterized protein</fullName>
    </submittedName>
</protein>
<proteinExistence type="predicted"/>
<reference evidence="1 2" key="1">
    <citation type="submission" date="2020-04" db="EMBL/GenBank/DDBJ databases">
        <title>Flammeovirga sp. SR4, a novel species isolated from seawater.</title>
        <authorList>
            <person name="Wang X."/>
        </authorList>
    </citation>
    <scope>NUCLEOTIDE SEQUENCE [LARGE SCALE GENOMIC DNA]</scope>
    <source>
        <strain evidence="1 2">ATCC 23126</strain>
    </source>
</reference>
<comment type="caution">
    <text evidence="1">The sequence shown here is derived from an EMBL/GenBank/DDBJ whole genome shotgun (WGS) entry which is preliminary data.</text>
</comment>
<dbReference type="AlphaFoldDB" id="A0A7X9S1R5"/>
<evidence type="ECO:0000313" key="1">
    <source>
        <dbReference type="EMBL" id="NME72798.1"/>
    </source>
</evidence>
<evidence type="ECO:0000313" key="2">
    <source>
        <dbReference type="Proteomes" id="UP000576082"/>
    </source>
</evidence>
<dbReference type="Proteomes" id="UP000576082">
    <property type="component" value="Unassembled WGS sequence"/>
</dbReference>
<organism evidence="1 2">
    <name type="scientific">Flammeovirga aprica JL-4</name>
    <dbReference type="NCBI Taxonomy" id="694437"/>
    <lineage>
        <taxon>Bacteria</taxon>
        <taxon>Pseudomonadati</taxon>
        <taxon>Bacteroidota</taxon>
        <taxon>Cytophagia</taxon>
        <taxon>Cytophagales</taxon>
        <taxon>Flammeovirgaceae</taxon>
        <taxon>Flammeovirga</taxon>
    </lineage>
</organism>
<sequence length="326" mass="37465">MQTTIQRGVSALLMGTSFLYVSCDNNSIEEVIEQENKFDVTIHTNYEEHFLDVQSSNRLMDESSLIPNEIDILKYYLRNEDGTSIEEKTYFMMSWEGKEIPQSITLPRLDAGNYILSIGAEDYQTANIPEPVEEGGPTESITVLDNERLERYTKYLEFSVAENTTLDVTLEQHQTRYKFVDTSNFSNAEVKYVSFTIENSGQKFYDWGAVDNIQNWDNPSDKELYSSVVQLQGLYSVKRNIENINTEFMYRNPVYMTGITVKFFSSFNDVIYSTTLDQEDTWLLDDNSYTFNVDLDGIFLSGESGDVSSAISYETTTWTENTIDVN</sequence>
<accession>A0A7X9S1R5</accession>